<protein>
    <submittedName>
        <fullName evidence="1">Uncharacterized protein</fullName>
    </submittedName>
</protein>
<name>A0A2V3IGW2_9FLOR</name>
<evidence type="ECO:0000313" key="1">
    <source>
        <dbReference type="EMBL" id="PXF41278.1"/>
    </source>
</evidence>
<accession>A0A2V3IGW2</accession>
<comment type="caution">
    <text evidence="1">The sequence shown here is derived from an EMBL/GenBank/DDBJ whole genome shotgun (WGS) entry which is preliminary data.</text>
</comment>
<gene>
    <name evidence="1" type="ORF">BWQ96_09038</name>
</gene>
<dbReference type="AlphaFoldDB" id="A0A2V3IGW2"/>
<keyword evidence="2" id="KW-1185">Reference proteome</keyword>
<reference evidence="1 2" key="1">
    <citation type="journal article" date="2018" name="Mol. Biol. Evol.">
        <title>Analysis of the draft genome of the red seaweed Gracilariopsis chorda provides insights into genome size evolution in Rhodophyta.</title>
        <authorList>
            <person name="Lee J."/>
            <person name="Yang E.C."/>
            <person name="Graf L."/>
            <person name="Yang J.H."/>
            <person name="Qiu H."/>
            <person name="Zel Zion U."/>
            <person name="Chan C.X."/>
            <person name="Stephens T.G."/>
            <person name="Weber A.P.M."/>
            <person name="Boo G.H."/>
            <person name="Boo S.M."/>
            <person name="Kim K.M."/>
            <person name="Shin Y."/>
            <person name="Jung M."/>
            <person name="Lee S.J."/>
            <person name="Yim H.S."/>
            <person name="Lee J.H."/>
            <person name="Bhattacharya D."/>
            <person name="Yoon H.S."/>
        </authorList>
    </citation>
    <scope>NUCLEOTIDE SEQUENCE [LARGE SCALE GENOMIC DNA]</scope>
    <source>
        <strain evidence="1 2">SKKU-2015</strain>
        <tissue evidence="1">Whole body</tissue>
    </source>
</reference>
<evidence type="ECO:0000313" key="2">
    <source>
        <dbReference type="Proteomes" id="UP000247409"/>
    </source>
</evidence>
<sequence length="113" mass="12637">MLRAFTARLPTFARPSLSHHARPLVTRGGKAISSTDLGKADPYFIDSAVNTVAGEVTIDQLEPHELARMRADREKQLDIRNFTLNFGPQHPGKRQLNVSERYTNSSALYTTNN</sequence>
<dbReference type="Proteomes" id="UP000247409">
    <property type="component" value="Unassembled WGS sequence"/>
</dbReference>
<organism evidence="1 2">
    <name type="scientific">Gracilariopsis chorda</name>
    <dbReference type="NCBI Taxonomy" id="448386"/>
    <lineage>
        <taxon>Eukaryota</taxon>
        <taxon>Rhodophyta</taxon>
        <taxon>Florideophyceae</taxon>
        <taxon>Rhodymeniophycidae</taxon>
        <taxon>Gracilariales</taxon>
        <taxon>Gracilariaceae</taxon>
        <taxon>Gracilariopsis</taxon>
    </lineage>
</organism>
<dbReference type="EMBL" id="NBIV01000225">
    <property type="protein sequence ID" value="PXF41278.1"/>
    <property type="molecule type" value="Genomic_DNA"/>
</dbReference>
<proteinExistence type="predicted"/>